<proteinExistence type="inferred from homology"/>
<organism evidence="10 11">
    <name type="scientific">Candidozyma haemuli</name>
    <dbReference type="NCBI Taxonomy" id="45357"/>
    <lineage>
        <taxon>Eukaryota</taxon>
        <taxon>Fungi</taxon>
        <taxon>Dikarya</taxon>
        <taxon>Ascomycota</taxon>
        <taxon>Saccharomycotina</taxon>
        <taxon>Pichiomycetes</taxon>
        <taxon>Metschnikowiaceae</taxon>
        <taxon>Candidozyma</taxon>
    </lineage>
</organism>
<dbReference type="Pfam" id="PF02518">
    <property type="entry name" value="HATPase_c"/>
    <property type="match status" value="1"/>
</dbReference>
<evidence type="ECO:0000256" key="6">
    <source>
        <dbReference type="ARBA" id="ARBA00022840"/>
    </source>
</evidence>
<dbReference type="PANTHER" id="PTHR11947:SF20">
    <property type="entry name" value="[3-METHYL-2-OXOBUTANOATE DEHYDROGENASE [LIPOAMIDE]] KINASE, MITOCHONDRIAL"/>
    <property type="match status" value="1"/>
</dbReference>
<protein>
    <recommendedName>
        <fullName evidence="8">Protein-serine/threonine kinase</fullName>
        <ecNumber evidence="8">2.7.11.-</ecNumber>
    </recommendedName>
</protein>
<dbReference type="InterPro" id="IPR036784">
    <property type="entry name" value="AK/P_DHK_N_sf"/>
</dbReference>
<comment type="similarity">
    <text evidence="1 8">Belongs to the PDK/BCKDK protein kinase family.</text>
</comment>
<evidence type="ECO:0000256" key="1">
    <source>
        <dbReference type="ARBA" id="ARBA00006155"/>
    </source>
</evidence>
<keyword evidence="7 8" id="KW-0496">Mitochondrion</keyword>
<dbReference type="VEuPathDB" id="FungiDB:CXQ85_000902"/>
<dbReference type="Gene3D" id="1.20.140.20">
    <property type="entry name" value="Alpha-ketoacid/pyruvate dehydrogenase kinase, N-terminal domain"/>
    <property type="match status" value="1"/>
</dbReference>
<dbReference type="InterPro" id="IPR036890">
    <property type="entry name" value="HATPase_C_sf"/>
</dbReference>
<dbReference type="AlphaFoldDB" id="A0A2V1AKP8"/>
<evidence type="ECO:0000256" key="3">
    <source>
        <dbReference type="ARBA" id="ARBA00022679"/>
    </source>
</evidence>
<dbReference type="OrthoDB" id="3264224at2759"/>
<evidence type="ECO:0000256" key="4">
    <source>
        <dbReference type="ARBA" id="ARBA00022741"/>
    </source>
</evidence>
<dbReference type="STRING" id="45357.A0A2V1AKP8"/>
<comment type="caution">
    <text evidence="10">The sequence shown here is derived from an EMBL/GenBank/DDBJ whole genome shotgun (WGS) entry which is preliminary data.</text>
</comment>
<dbReference type="GO" id="GO:0010906">
    <property type="term" value="P:regulation of glucose metabolic process"/>
    <property type="evidence" value="ECO:0007669"/>
    <property type="project" value="TreeGrafter"/>
</dbReference>
<dbReference type="PANTHER" id="PTHR11947">
    <property type="entry name" value="PYRUVATE DEHYDROGENASE KINASE"/>
    <property type="match status" value="1"/>
</dbReference>
<sequence>MLRSIKRLSPVSVNIARAYSSADPRQKFLQEYKVRSSLERLIHHYASEPLTKLSISTILEQSEKLNSTYILQSARETIEMLLAYNARRLRHFRDLPYLVMLNPSISESYNTYLKTMSVLLTASLHPPCTMEETQKLRSDVLQSFMDVHADALPTLSKGFSEVLHLLSVDKVKTFLDEHLRERVSMRLIAHQQISLTDSFANGTYEEGSPYNGIVKPLNIREVIKRNAELVNDICLMKYDQSVKVKIDTNLHPPNFWTSKDEPDISKNSEEPIIFPYIEYHLDYILMELFKNSFRAHIENHVSDPVQVTVSTSDSPSYMEMRIRDKGKGIVPQALNHVFDYSFSTYESGEGDSYKTLNVPPGEAGNTVAGMGYGLPLSKNYIEIFNDTLDGGAQEPEKGSLSVQSYYGWGTDVYLKTVGS</sequence>
<evidence type="ECO:0000259" key="9">
    <source>
        <dbReference type="PROSITE" id="PS50109"/>
    </source>
</evidence>
<dbReference type="GO" id="GO:0005524">
    <property type="term" value="F:ATP binding"/>
    <property type="evidence" value="ECO:0007669"/>
    <property type="project" value="UniProtKB-UniRule"/>
</dbReference>
<evidence type="ECO:0000256" key="7">
    <source>
        <dbReference type="ARBA" id="ARBA00023128"/>
    </source>
</evidence>
<dbReference type="GO" id="GO:0005759">
    <property type="term" value="C:mitochondrial matrix"/>
    <property type="evidence" value="ECO:0007669"/>
    <property type="project" value="UniProtKB-SubCell"/>
</dbReference>
<evidence type="ECO:0000313" key="11">
    <source>
        <dbReference type="Proteomes" id="UP000244309"/>
    </source>
</evidence>
<keyword evidence="4 8" id="KW-0547">Nucleotide-binding</keyword>
<dbReference type="RefSeq" id="XP_025339560.1">
    <property type="nucleotide sequence ID" value="XM_025484629.1"/>
</dbReference>
<dbReference type="EMBL" id="PKFO01000001">
    <property type="protein sequence ID" value="PVH18620.1"/>
    <property type="molecule type" value="Genomic_DNA"/>
</dbReference>
<dbReference type="InterPro" id="IPR005467">
    <property type="entry name" value="His_kinase_dom"/>
</dbReference>
<evidence type="ECO:0000256" key="8">
    <source>
        <dbReference type="RuleBase" id="RU366032"/>
    </source>
</evidence>
<dbReference type="SUPFAM" id="SSF55874">
    <property type="entry name" value="ATPase domain of HSP90 chaperone/DNA topoisomerase II/histidine kinase"/>
    <property type="match status" value="1"/>
</dbReference>
<keyword evidence="5 8" id="KW-0418">Kinase</keyword>
<reference evidence="10 11" key="1">
    <citation type="submission" date="2017-12" db="EMBL/GenBank/DDBJ databases">
        <title>Genome Sequence of a Multidrug-Resistant Candida haemulonii Isolate from a Patient with Chronic Leg Ulcers in Israel.</title>
        <authorList>
            <person name="Chow N.A."/>
            <person name="Gade L."/>
            <person name="Batra D."/>
            <person name="Rowe L.A."/>
            <person name="Ben-Ami R."/>
            <person name="Loparev V.N."/>
            <person name="Litvintseva A.P."/>
        </authorList>
    </citation>
    <scope>NUCLEOTIDE SEQUENCE [LARGE SCALE GENOMIC DNA]</scope>
    <source>
        <strain evidence="10 11">B11899</strain>
    </source>
</reference>
<dbReference type="InterPro" id="IPR039028">
    <property type="entry name" value="BCKD/PDK"/>
</dbReference>
<dbReference type="Gene3D" id="3.30.565.10">
    <property type="entry name" value="Histidine kinase-like ATPase, C-terminal domain"/>
    <property type="match status" value="1"/>
</dbReference>
<evidence type="ECO:0000256" key="2">
    <source>
        <dbReference type="ARBA" id="ARBA00022553"/>
    </source>
</evidence>
<keyword evidence="11" id="KW-1185">Reference proteome</keyword>
<name>A0A2V1AKP8_9ASCO</name>
<feature type="domain" description="Histidine kinase" evidence="9">
    <location>
        <begin position="281"/>
        <end position="419"/>
    </location>
</feature>
<dbReference type="InterPro" id="IPR003594">
    <property type="entry name" value="HATPase_dom"/>
</dbReference>
<dbReference type="GeneID" id="37006233"/>
<keyword evidence="2" id="KW-0597">Phosphoprotein</keyword>
<dbReference type="InterPro" id="IPR018955">
    <property type="entry name" value="BCDHK/PDK_N"/>
</dbReference>
<evidence type="ECO:0000256" key="5">
    <source>
        <dbReference type="ARBA" id="ARBA00022777"/>
    </source>
</evidence>
<dbReference type="Pfam" id="PF10436">
    <property type="entry name" value="BCDHK_Adom3"/>
    <property type="match status" value="1"/>
</dbReference>
<evidence type="ECO:0000313" key="10">
    <source>
        <dbReference type="EMBL" id="PVH18620.1"/>
    </source>
</evidence>
<keyword evidence="3 8" id="KW-0808">Transferase</keyword>
<comment type="subcellular location">
    <subcellularLocation>
        <location evidence="8">Mitochondrion matrix</location>
    </subcellularLocation>
</comment>
<dbReference type="EC" id="2.7.11.-" evidence="8"/>
<keyword evidence="6 8" id="KW-0067">ATP-binding</keyword>
<gene>
    <name evidence="10" type="ORF">CXQ85_000902</name>
</gene>
<dbReference type="PROSITE" id="PS50109">
    <property type="entry name" value="HIS_KIN"/>
    <property type="match status" value="1"/>
</dbReference>
<dbReference type="Proteomes" id="UP000244309">
    <property type="component" value="Unassembled WGS sequence"/>
</dbReference>
<dbReference type="SUPFAM" id="SSF69012">
    <property type="entry name" value="alpha-ketoacid dehydrogenase kinase, N-terminal domain"/>
    <property type="match status" value="1"/>
</dbReference>
<accession>A0A2V1AKP8</accession>
<dbReference type="GO" id="GO:0004740">
    <property type="term" value="F:pyruvate dehydrogenase (acetyl-transferring) kinase activity"/>
    <property type="evidence" value="ECO:0007669"/>
    <property type="project" value="TreeGrafter"/>
</dbReference>